<name>A0A1S9ZX74_9GAMM</name>
<protein>
    <submittedName>
        <fullName evidence="1">Uncharacterized protein</fullName>
    </submittedName>
</protein>
<evidence type="ECO:0000313" key="1">
    <source>
        <dbReference type="EMBL" id="OOR87999.1"/>
    </source>
</evidence>
<dbReference type="Proteomes" id="UP000190435">
    <property type="component" value="Unassembled WGS sequence"/>
</dbReference>
<dbReference type="EMBL" id="MUXU01000057">
    <property type="protein sequence ID" value="OOR87999.1"/>
    <property type="molecule type" value="Genomic_DNA"/>
</dbReference>
<keyword evidence="2" id="KW-1185">Reference proteome</keyword>
<evidence type="ECO:0000313" key="2">
    <source>
        <dbReference type="Proteomes" id="UP000190435"/>
    </source>
</evidence>
<reference evidence="1 2" key="1">
    <citation type="submission" date="2017-02" db="EMBL/GenBank/DDBJ databases">
        <title>Draft genome sequence of Moraxella caviae CCUG 355 type strain.</title>
        <authorList>
            <person name="Engstrom-Jakobsson H."/>
            <person name="Salva-Serra F."/>
            <person name="Thorell K."/>
            <person name="Gonzales-Siles L."/>
            <person name="Karlsson R."/>
            <person name="Boulund F."/>
            <person name="Engstrand L."/>
            <person name="Moore E."/>
        </authorList>
    </citation>
    <scope>NUCLEOTIDE SEQUENCE [LARGE SCALE GENOMIC DNA]</scope>
    <source>
        <strain evidence="1 2">CCUG 355</strain>
    </source>
</reference>
<accession>A0A1S9ZX74</accession>
<organism evidence="1 2">
    <name type="scientific">Moraxella caviae</name>
    <dbReference type="NCBI Taxonomy" id="34060"/>
    <lineage>
        <taxon>Bacteria</taxon>
        <taxon>Pseudomonadati</taxon>
        <taxon>Pseudomonadota</taxon>
        <taxon>Gammaproteobacteria</taxon>
        <taxon>Moraxellales</taxon>
        <taxon>Moraxellaceae</taxon>
        <taxon>Moraxella</taxon>
    </lineage>
</organism>
<dbReference type="STRING" id="34060.B0181_09220"/>
<comment type="caution">
    <text evidence="1">The sequence shown here is derived from an EMBL/GenBank/DDBJ whole genome shotgun (WGS) entry which is preliminary data.</text>
</comment>
<proteinExistence type="predicted"/>
<sequence>MWILDPRKRISELRERGHDIKDEKPL</sequence>
<gene>
    <name evidence="1" type="ORF">B0181_09220</name>
</gene>
<dbReference type="AlphaFoldDB" id="A0A1S9ZX74"/>